<keyword evidence="3" id="KW-1185">Reference proteome</keyword>
<protein>
    <submittedName>
        <fullName evidence="2">5949_t:CDS:1</fullName>
    </submittedName>
</protein>
<dbReference type="GO" id="GO:0004672">
    <property type="term" value="F:protein kinase activity"/>
    <property type="evidence" value="ECO:0007669"/>
    <property type="project" value="InterPro"/>
</dbReference>
<dbReference type="PROSITE" id="PS50011">
    <property type="entry name" value="PROTEIN_KINASE_DOM"/>
    <property type="match status" value="1"/>
</dbReference>
<comment type="caution">
    <text evidence="2">The sequence shown here is derived from an EMBL/GenBank/DDBJ whole genome shotgun (WGS) entry which is preliminary data.</text>
</comment>
<sequence length="143" mass="16066">GNILIDRYSTYSDLRPTIADLGISKPINELSDKNAIYGIIPYVAPEVLIGEKFIQASDIYSWNKLKKLREEERSGGLANALDELIKKANKGEIKFPENIDTSILLSKINDQAIYSSQPLTQFISKALTLQSDSKAIYFNINKR</sequence>
<dbReference type="Proteomes" id="UP000789396">
    <property type="component" value="Unassembled WGS sequence"/>
</dbReference>
<feature type="domain" description="Protein kinase" evidence="1">
    <location>
        <begin position="1"/>
        <end position="143"/>
    </location>
</feature>
<accession>A0A9N9BQI8</accession>
<dbReference type="SUPFAM" id="SSF56112">
    <property type="entry name" value="Protein kinase-like (PK-like)"/>
    <property type="match status" value="1"/>
</dbReference>
<feature type="non-terminal residue" evidence="2">
    <location>
        <position position="1"/>
    </location>
</feature>
<dbReference type="Gene3D" id="1.10.510.10">
    <property type="entry name" value="Transferase(Phosphotransferase) domain 1"/>
    <property type="match status" value="1"/>
</dbReference>
<evidence type="ECO:0000313" key="3">
    <source>
        <dbReference type="Proteomes" id="UP000789396"/>
    </source>
</evidence>
<name>A0A9N9BQI8_9GLOM</name>
<reference evidence="2" key="1">
    <citation type="submission" date="2021-06" db="EMBL/GenBank/DDBJ databases">
        <authorList>
            <person name="Kallberg Y."/>
            <person name="Tangrot J."/>
            <person name="Rosling A."/>
        </authorList>
    </citation>
    <scope>NUCLEOTIDE SEQUENCE</scope>
    <source>
        <strain evidence="2">IN212</strain>
    </source>
</reference>
<dbReference type="InterPro" id="IPR011009">
    <property type="entry name" value="Kinase-like_dom_sf"/>
</dbReference>
<dbReference type="EMBL" id="CAJVPZ010006662">
    <property type="protein sequence ID" value="CAG8576240.1"/>
    <property type="molecule type" value="Genomic_DNA"/>
</dbReference>
<proteinExistence type="predicted"/>
<dbReference type="AlphaFoldDB" id="A0A9N9BQI8"/>
<organism evidence="2 3">
    <name type="scientific">Racocetra fulgida</name>
    <dbReference type="NCBI Taxonomy" id="60492"/>
    <lineage>
        <taxon>Eukaryota</taxon>
        <taxon>Fungi</taxon>
        <taxon>Fungi incertae sedis</taxon>
        <taxon>Mucoromycota</taxon>
        <taxon>Glomeromycotina</taxon>
        <taxon>Glomeromycetes</taxon>
        <taxon>Diversisporales</taxon>
        <taxon>Gigasporaceae</taxon>
        <taxon>Racocetra</taxon>
    </lineage>
</organism>
<evidence type="ECO:0000313" key="2">
    <source>
        <dbReference type="EMBL" id="CAG8576240.1"/>
    </source>
</evidence>
<dbReference type="GO" id="GO:0005524">
    <property type="term" value="F:ATP binding"/>
    <property type="evidence" value="ECO:0007669"/>
    <property type="project" value="InterPro"/>
</dbReference>
<dbReference type="InterPro" id="IPR000719">
    <property type="entry name" value="Prot_kinase_dom"/>
</dbReference>
<gene>
    <name evidence="2" type="ORF">RFULGI_LOCUS5655</name>
</gene>
<evidence type="ECO:0000259" key="1">
    <source>
        <dbReference type="PROSITE" id="PS50011"/>
    </source>
</evidence>